<evidence type="ECO:0000313" key="2">
    <source>
        <dbReference type="Proteomes" id="UP001232245"/>
    </source>
</evidence>
<dbReference type="SUPFAM" id="SSF69618">
    <property type="entry name" value="HemD-like"/>
    <property type="match status" value="1"/>
</dbReference>
<dbReference type="RefSeq" id="WP_307190815.1">
    <property type="nucleotide sequence ID" value="NZ_JAUSTZ010000009.1"/>
</dbReference>
<accession>A0ABT9Z6D1</accession>
<dbReference type="Proteomes" id="UP001232245">
    <property type="component" value="Unassembled WGS sequence"/>
</dbReference>
<dbReference type="InterPro" id="IPR036108">
    <property type="entry name" value="4pyrrol_syn_uPrphyn_synt_sf"/>
</dbReference>
<sequence>MLIIGENKDAINGELYATHRVAIDSRFDQIYRRLVEETNYDTIIFPTHLSVNLFNDYVNTLLNCGDSFYNEKQVICIGDETFIEAKRNNISSKRIPNNININVLQEYFIHHTETK</sequence>
<dbReference type="EMBL" id="JAUSTZ010000009">
    <property type="protein sequence ID" value="MDQ0227509.1"/>
    <property type="molecule type" value="Genomic_DNA"/>
</dbReference>
<proteinExistence type="predicted"/>
<gene>
    <name evidence="1" type="ORF">J2S02_003854</name>
</gene>
<protein>
    <submittedName>
        <fullName evidence="1">Uroporphyrinogen-III synthase</fullName>
    </submittedName>
</protein>
<reference evidence="1 2" key="1">
    <citation type="submission" date="2023-07" db="EMBL/GenBank/DDBJ databases">
        <title>Genomic Encyclopedia of Type Strains, Phase IV (KMG-IV): sequencing the most valuable type-strain genomes for metagenomic binning, comparative biology and taxonomic classification.</title>
        <authorList>
            <person name="Goeker M."/>
        </authorList>
    </citation>
    <scope>NUCLEOTIDE SEQUENCE [LARGE SCALE GENOMIC DNA]</scope>
    <source>
        <strain evidence="1 2">DSM 17723</strain>
    </source>
</reference>
<evidence type="ECO:0000313" key="1">
    <source>
        <dbReference type="EMBL" id="MDQ0227509.1"/>
    </source>
</evidence>
<name>A0ABT9Z6D1_9BACI</name>
<keyword evidence="2" id="KW-1185">Reference proteome</keyword>
<comment type="caution">
    <text evidence="1">The sequence shown here is derived from an EMBL/GenBank/DDBJ whole genome shotgun (WGS) entry which is preliminary data.</text>
</comment>
<organism evidence="1 2">
    <name type="scientific">Metabacillus niabensis</name>
    <dbReference type="NCBI Taxonomy" id="324854"/>
    <lineage>
        <taxon>Bacteria</taxon>
        <taxon>Bacillati</taxon>
        <taxon>Bacillota</taxon>
        <taxon>Bacilli</taxon>
        <taxon>Bacillales</taxon>
        <taxon>Bacillaceae</taxon>
        <taxon>Metabacillus</taxon>
    </lineage>
</organism>